<reference evidence="1 2" key="1">
    <citation type="journal article" date="2010" name="Nat. Biotechnol.">
        <title>Genome sequence of the model mushroom Schizophyllum commune.</title>
        <authorList>
            <person name="Ohm R.A."/>
            <person name="de Jong J.F."/>
            <person name="Lugones L.G."/>
            <person name="Aerts A."/>
            <person name="Kothe E."/>
            <person name="Stajich J.E."/>
            <person name="de Vries R.P."/>
            <person name="Record E."/>
            <person name="Levasseur A."/>
            <person name="Baker S.E."/>
            <person name="Bartholomew K.A."/>
            <person name="Coutinho P.M."/>
            <person name="Erdmann S."/>
            <person name="Fowler T.J."/>
            <person name="Gathman A.C."/>
            <person name="Lombard V."/>
            <person name="Henrissat B."/>
            <person name="Knabe N."/>
            <person name="Kuees U."/>
            <person name="Lilly W.W."/>
            <person name="Lindquist E."/>
            <person name="Lucas S."/>
            <person name="Magnuson J.K."/>
            <person name="Piumi F."/>
            <person name="Raudaskoski M."/>
            <person name="Salamov A."/>
            <person name="Schmutz J."/>
            <person name="Schwarze F.W.M.R."/>
            <person name="vanKuyk P.A."/>
            <person name="Horton J.S."/>
            <person name="Grigoriev I.V."/>
            <person name="Woesten H.A.B."/>
        </authorList>
    </citation>
    <scope>NUCLEOTIDE SEQUENCE [LARGE SCALE GENOMIC DNA]</scope>
    <source>
        <strain evidence="2">H4-8 / FGSC 9210</strain>
    </source>
</reference>
<dbReference type="EMBL" id="GL377303">
    <property type="protein sequence ID" value="EFJ00384.1"/>
    <property type="molecule type" value="Genomic_DNA"/>
</dbReference>
<evidence type="ECO:0000313" key="2">
    <source>
        <dbReference type="Proteomes" id="UP000007431"/>
    </source>
</evidence>
<dbReference type="Proteomes" id="UP000007431">
    <property type="component" value="Unassembled WGS sequence"/>
</dbReference>
<proteinExistence type="predicted"/>
<accession>D8PSR2</accession>
<keyword evidence="2" id="KW-1185">Reference proteome</keyword>
<dbReference type="PANTHER" id="PTHR41390:SF1">
    <property type="entry name" value="NADH-UBIQUINONE OXIDOREDUCTASE 213 KDA SUBUNIT"/>
    <property type="match status" value="1"/>
</dbReference>
<dbReference type="VEuPathDB" id="FungiDB:SCHCODRAFT_01187345"/>
<protein>
    <submittedName>
        <fullName evidence="1">Uncharacterized protein</fullName>
    </submittedName>
</protein>
<feature type="non-terminal residue" evidence="1">
    <location>
        <position position="188"/>
    </location>
</feature>
<gene>
    <name evidence="1" type="ORF">SCHCODRAFT_105836</name>
</gene>
<evidence type="ECO:0000313" key="1">
    <source>
        <dbReference type="EMBL" id="EFJ00384.1"/>
    </source>
</evidence>
<dbReference type="HOGENOM" id="CLU_1441808_0_0_1"/>
<dbReference type="InParanoid" id="D8PSR2"/>
<dbReference type="STRING" id="578458.D8PSR2"/>
<dbReference type="AlphaFoldDB" id="D8PSR2"/>
<sequence>MTRCVARRDCLFGIECSGTFRGGRAGTRYGRDHEQHERDGSLLVQHTICIVTVKLAYVTNDDYPPATAAFVTGLHGIWTNRPQYTVATGLAAVNSGVTAATFFSLREFVVRPLLRDHVPPPTSVRRENLVESGVSGALTGGLLRGIRSGPPAAVSGALILGTLTTSLQYAFNACPIGQPLESQGTRGS</sequence>
<organism evidence="2">
    <name type="scientific">Schizophyllum commune (strain H4-8 / FGSC 9210)</name>
    <name type="common">Split gill fungus</name>
    <dbReference type="NCBI Taxonomy" id="578458"/>
    <lineage>
        <taxon>Eukaryota</taxon>
        <taxon>Fungi</taxon>
        <taxon>Dikarya</taxon>
        <taxon>Basidiomycota</taxon>
        <taxon>Agaricomycotina</taxon>
        <taxon>Agaricomycetes</taxon>
        <taxon>Agaricomycetidae</taxon>
        <taxon>Agaricales</taxon>
        <taxon>Schizophyllaceae</taxon>
        <taxon>Schizophyllum</taxon>
    </lineage>
</organism>
<dbReference type="PANTHER" id="PTHR41390">
    <property type="entry name" value="CHROMOSOME 7, WHOLE GENOME SHOTGUN SEQUENCE"/>
    <property type="match status" value="1"/>
</dbReference>
<dbReference type="eggNOG" id="ENOG502SBMI">
    <property type="taxonomic scope" value="Eukaryota"/>
</dbReference>
<name>D8PSR2_SCHCM</name>